<keyword evidence="2" id="KW-0732">Signal</keyword>
<dbReference type="GO" id="GO:0016020">
    <property type="term" value="C:membrane"/>
    <property type="evidence" value="ECO:0007669"/>
    <property type="project" value="InterPro"/>
</dbReference>
<feature type="compositionally biased region" description="Low complexity" evidence="1">
    <location>
        <begin position="43"/>
        <end position="93"/>
    </location>
</feature>
<dbReference type="Pfam" id="PF04205">
    <property type="entry name" value="FMN_bind"/>
    <property type="match status" value="1"/>
</dbReference>
<evidence type="ECO:0000313" key="4">
    <source>
        <dbReference type="EMBL" id="QTE29245.1"/>
    </source>
</evidence>
<reference evidence="4" key="1">
    <citation type="submission" date="2021-03" db="EMBL/GenBank/DDBJ databases">
        <title>Pengzhenrongella sicca gen. nov., sp. nov., a new member of suborder Micrococcineae isolated from High-Arctic tundra soil.</title>
        <authorList>
            <person name="Peng F."/>
        </authorList>
    </citation>
    <scope>NUCLEOTIDE SEQUENCE</scope>
    <source>
        <strain evidence="4">LRZ-2</strain>
    </source>
</reference>
<dbReference type="KEGG" id="psic:J4E96_18505"/>
<gene>
    <name evidence="4" type="ORF">J4E96_18505</name>
</gene>
<feature type="chain" id="PRO_5039615580" evidence="2">
    <location>
        <begin position="28"/>
        <end position="181"/>
    </location>
</feature>
<dbReference type="RefSeq" id="WP_227423513.1">
    <property type="nucleotide sequence ID" value="NZ_CP071868.1"/>
</dbReference>
<dbReference type="Gene3D" id="3.90.1010.20">
    <property type="match status" value="1"/>
</dbReference>
<organism evidence="4 5">
    <name type="scientific">Pengzhenrongella sicca</name>
    <dbReference type="NCBI Taxonomy" id="2819238"/>
    <lineage>
        <taxon>Bacteria</taxon>
        <taxon>Bacillati</taxon>
        <taxon>Actinomycetota</taxon>
        <taxon>Actinomycetes</taxon>
        <taxon>Micrococcales</taxon>
        <taxon>Pengzhenrongella</taxon>
    </lineage>
</organism>
<evidence type="ECO:0000259" key="3">
    <source>
        <dbReference type="SMART" id="SM00900"/>
    </source>
</evidence>
<proteinExistence type="predicted"/>
<feature type="region of interest" description="Disordered" evidence="1">
    <location>
        <begin position="25"/>
        <end position="95"/>
    </location>
</feature>
<protein>
    <submittedName>
        <fullName evidence="4">FMN-binding protein</fullName>
    </submittedName>
</protein>
<dbReference type="EMBL" id="CP071868">
    <property type="protein sequence ID" value="QTE29245.1"/>
    <property type="molecule type" value="Genomic_DNA"/>
</dbReference>
<dbReference type="InterPro" id="IPR007329">
    <property type="entry name" value="FMN-bd"/>
</dbReference>
<sequence length="181" mass="17615">MRRIVIAIGTTLSALVLLFSWPTSRNSSTQATATDTGGGGTTSGTTTAGGTTADSGATTAGGTTADGTTAGGTTTATDGTTATAAPAAPTTATYDGDSTATRYGNVQVRITVTDGAVTSAEAIAFPGGERESVQINARAIPILNQEASAAGSADISMVSGATVTSRGYLTSLQSALDRAGL</sequence>
<keyword evidence="5" id="KW-1185">Reference proteome</keyword>
<accession>A0A8A4ZD19</accession>
<evidence type="ECO:0000256" key="2">
    <source>
        <dbReference type="SAM" id="SignalP"/>
    </source>
</evidence>
<dbReference type="GO" id="GO:0010181">
    <property type="term" value="F:FMN binding"/>
    <property type="evidence" value="ECO:0007669"/>
    <property type="project" value="InterPro"/>
</dbReference>
<dbReference type="Proteomes" id="UP000663937">
    <property type="component" value="Chromosome"/>
</dbReference>
<name>A0A8A4ZD19_9MICO</name>
<evidence type="ECO:0000256" key="1">
    <source>
        <dbReference type="SAM" id="MobiDB-lite"/>
    </source>
</evidence>
<dbReference type="SMART" id="SM00900">
    <property type="entry name" value="FMN_bind"/>
    <property type="match status" value="1"/>
</dbReference>
<feature type="domain" description="FMN-binding" evidence="3">
    <location>
        <begin position="102"/>
        <end position="179"/>
    </location>
</feature>
<feature type="signal peptide" evidence="2">
    <location>
        <begin position="1"/>
        <end position="27"/>
    </location>
</feature>
<dbReference type="AlphaFoldDB" id="A0A8A4ZD19"/>
<evidence type="ECO:0000313" key="5">
    <source>
        <dbReference type="Proteomes" id="UP000663937"/>
    </source>
</evidence>